<reference evidence="3" key="1">
    <citation type="journal article" date="2019" name="Int. J. Syst. Evol. Microbiol.">
        <title>The Global Catalogue of Microorganisms (GCM) 10K type strain sequencing project: providing services to taxonomists for standard genome sequencing and annotation.</title>
        <authorList>
            <consortium name="The Broad Institute Genomics Platform"/>
            <consortium name="The Broad Institute Genome Sequencing Center for Infectious Disease"/>
            <person name="Wu L."/>
            <person name="Ma J."/>
        </authorList>
    </citation>
    <scope>NUCLEOTIDE SEQUENCE [LARGE SCALE GENOMIC DNA]</scope>
    <source>
        <strain evidence="3">JCM 12774</strain>
    </source>
</reference>
<evidence type="ECO:0000259" key="1">
    <source>
        <dbReference type="Pfam" id="PF12728"/>
    </source>
</evidence>
<dbReference type="EMBL" id="BAAACX010000007">
    <property type="protein sequence ID" value="GAA0382397.1"/>
    <property type="molecule type" value="Genomic_DNA"/>
</dbReference>
<sequence length="102" mass="11811">MTALEKAIADIVAIHVAEAEKRIMERIPASEDRTLTFTQALDYLHMSEYTLRQFCKAKKIPHRTVGAEGSKSPRYLFSTVSLDRWKREEEARNYRPGEVLNQ</sequence>
<keyword evidence="3" id="KW-1185">Reference proteome</keyword>
<organism evidence="2 3">
    <name type="scientific">Paenibacillus motobuensis</name>
    <dbReference type="NCBI Taxonomy" id="295324"/>
    <lineage>
        <taxon>Bacteria</taxon>
        <taxon>Bacillati</taxon>
        <taxon>Bacillota</taxon>
        <taxon>Bacilli</taxon>
        <taxon>Bacillales</taxon>
        <taxon>Paenibacillaceae</taxon>
        <taxon>Paenibacillus</taxon>
    </lineage>
</organism>
<protein>
    <recommendedName>
        <fullName evidence="1">Helix-turn-helix domain-containing protein</fullName>
    </recommendedName>
</protein>
<evidence type="ECO:0000313" key="3">
    <source>
        <dbReference type="Proteomes" id="UP001500340"/>
    </source>
</evidence>
<dbReference type="Proteomes" id="UP001500340">
    <property type="component" value="Unassembled WGS sequence"/>
</dbReference>
<dbReference type="InterPro" id="IPR041657">
    <property type="entry name" value="HTH_17"/>
</dbReference>
<accession>A0ABP3HW38</accession>
<gene>
    <name evidence="2" type="ORF">GCM10008933_11960</name>
</gene>
<dbReference type="Pfam" id="PF12728">
    <property type="entry name" value="HTH_17"/>
    <property type="match status" value="1"/>
</dbReference>
<evidence type="ECO:0000313" key="2">
    <source>
        <dbReference type="EMBL" id="GAA0382397.1"/>
    </source>
</evidence>
<dbReference type="RefSeq" id="WP_343858737.1">
    <property type="nucleotide sequence ID" value="NZ_BAAACX010000007.1"/>
</dbReference>
<comment type="caution">
    <text evidence="2">The sequence shown here is derived from an EMBL/GenBank/DDBJ whole genome shotgun (WGS) entry which is preliminary data.</text>
</comment>
<proteinExistence type="predicted"/>
<name>A0ABP3HW38_9BACL</name>
<feature type="domain" description="Helix-turn-helix" evidence="1">
    <location>
        <begin position="35"/>
        <end position="88"/>
    </location>
</feature>